<sequence length="221" mass="23948">MKKIITILIIVIVLCLAGAGGWYFFSKKNSEGGVCASDSKCQEGLKCINKICSSGEVDSVCLQKSDCKTQLCVNGRCTEGKVGDSCVTYNDCLPGLLCQKSLCITPPDSAKYFNKVIISKMKTGMPPGPDNMPVETTEFKDGDGIEVDFRGVKPTAKGDLYYDFIDAVTGETVVTSKDQWELKLSGQDTGFGTDIRTGAGTYDFNLYFNNELVSTTQITVK</sequence>
<evidence type="ECO:0000313" key="1">
    <source>
        <dbReference type="EMBL" id="PIS16613.1"/>
    </source>
</evidence>
<reference evidence="2" key="1">
    <citation type="submission" date="2017-09" db="EMBL/GenBank/DDBJ databases">
        <title>Depth-based differentiation of microbial function through sediment-hosted aquifers and enrichment of novel symbionts in the deep terrestrial subsurface.</title>
        <authorList>
            <person name="Probst A.J."/>
            <person name="Ladd B."/>
            <person name="Jarett J.K."/>
            <person name="Geller-Mcgrath D.E."/>
            <person name="Sieber C.M.K."/>
            <person name="Emerson J.B."/>
            <person name="Anantharaman K."/>
            <person name="Thomas B.C."/>
            <person name="Malmstrom R."/>
            <person name="Stieglmeier M."/>
            <person name="Klingl A."/>
            <person name="Woyke T."/>
            <person name="Ryan C.M."/>
            <person name="Banfield J.F."/>
        </authorList>
    </citation>
    <scope>NUCLEOTIDE SEQUENCE [LARGE SCALE GENOMIC DNA]</scope>
</reference>
<organism evidence="1 2">
    <name type="scientific">Candidatus Portnoybacteria bacterium CG09_land_8_20_14_0_10_44_13</name>
    <dbReference type="NCBI Taxonomy" id="1974811"/>
    <lineage>
        <taxon>Bacteria</taxon>
        <taxon>Candidatus Portnoyibacteriota</taxon>
    </lineage>
</organism>
<protein>
    <recommendedName>
        <fullName evidence="3">Dickkopf N-terminal cysteine-rich domain-containing protein</fullName>
    </recommendedName>
</protein>
<dbReference type="EMBL" id="PEZF01000099">
    <property type="protein sequence ID" value="PIS16613.1"/>
    <property type="molecule type" value="Genomic_DNA"/>
</dbReference>
<comment type="caution">
    <text evidence="1">The sequence shown here is derived from an EMBL/GenBank/DDBJ whole genome shotgun (WGS) entry which is preliminary data.</text>
</comment>
<evidence type="ECO:0008006" key="3">
    <source>
        <dbReference type="Google" id="ProtNLM"/>
    </source>
</evidence>
<dbReference type="AlphaFoldDB" id="A0A2H0WVC7"/>
<evidence type="ECO:0000313" key="2">
    <source>
        <dbReference type="Proteomes" id="UP000229080"/>
    </source>
</evidence>
<gene>
    <name evidence="1" type="ORF">COT61_02945</name>
</gene>
<proteinExistence type="predicted"/>
<name>A0A2H0WVC7_9BACT</name>
<accession>A0A2H0WVC7</accession>
<dbReference type="Proteomes" id="UP000229080">
    <property type="component" value="Unassembled WGS sequence"/>
</dbReference>